<dbReference type="SMR" id="A0A378XUI0"/>
<evidence type="ECO:0008006" key="3">
    <source>
        <dbReference type="Google" id="ProtNLM"/>
    </source>
</evidence>
<dbReference type="RefSeq" id="WP_019686501.1">
    <property type="nucleotide sequence ID" value="NZ_CP036496.1"/>
</dbReference>
<evidence type="ECO:0000313" key="2">
    <source>
        <dbReference type="Proteomes" id="UP000254400"/>
    </source>
</evidence>
<dbReference type="Pfam" id="PF11681">
    <property type="entry name" value="Phage_Tube_PhiTE"/>
    <property type="match status" value="1"/>
</dbReference>
<sequence>MATTTTYDPMDLSVSIGGVFLTGFSEDLVEWEKDEDSNTFKVGAQGDVLVTKVNNPLATLKITLLATSPQVAYMDKLAVTGQVVDVSVIYNGTPKETITSTAGVVKKPAARKYGNEADDREYEIQLTNHEIL</sequence>
<protein>
    <recommendedName>
        <fullName evidence="3">DUF3277 domain-containing protein</fullName>
    </recommendedName>
</protein>
<name>A0A378XUI0_PAEPO</name>
<accession>A0A378XUI0</accession>
<gene>
    <name evidence="1" type="ORF">NCTC10343_01308</name>
</gene>
<dbReference type="Proteomes" id="UP000254400">
    <property type="component" value="Unassembled WGS sequence"/>
</dbReference>
<proteinExistence type="predicted"/>
<dbReference type="GeneID" id="93350103"/>
<dbReference type="AlphaFoldDB" id="A0A378XUI0"/>
<reference evidence="1 2" key="1">
    <citation type="submission" date="2018-06" db="EMBL/GenBank/DDBJ databases">
        <authorList>
            <consortium name="Pathogen Informatics"/>
            <person name="Doyle S."/>
        </authorList>
    </citation>
    <scope>NUCLEOTIDE SEQUENCE [LARGE SCALE GENOMIC DNA]</scope>
    <source>
        <strain evidence="1 2">NCTC10343</strain>
    </source>
</reference>
<evidence type="ECO:0000313" key="1">
    <source>
        <dbReference type="EMBL" id="SUA67497.1"/>
    </source>
</evidence>
<organism evidence="1 2">
    <name type="scientific">Paenibacillus polymyxa</name>
    <name type="common">Bacillus polymyxa</name>
    <dbReference type="NCBI Taxonomy" id="1406"/>
    <lineage>
        <taxon>Bacteria</taxon>
        <taxon>Bacillati</taxon>
        <taxon>Bacillota</taxon>
        <taxon>Bacilli</taxon>
        <taxon>Bacillales</taxon>
        <taxon>Paenibacillaceae</taxon>
        <taxon>Paenibacillus</taxon>
    </lineage>
</organism>
<dbReference type="NCBIfam" id="NF047581">
    <property type="entry name" value="gp105_phage_fam"/>
    <property type="match status" value="1"/>
</dbReference>
<dbReference type="InterPro" id="IPR021695">
    <property type="entry name" value="Phage_KPP10_Orf10"/>
</dbReference>
<dbReference type="EMBL" id="UGSC01000001">
    <property type="protein sequence ID" value="SUA67497.1"/>
    <property type="molecule type" value="Genomic_DNA"/>
</dbReference>